<sequence length="73" mass="9122">MTTGDPVLALIERRREEWRQRIRRKYRLRPWKARRLIWEHDELIRRQAEWKAARKERRRLIEAGELSGERSAE</sequence>
<dbReference type="EMBL" id="LDQC01000111">
    <property type="protein sequence ID" value="KTR02460.1"/>
    <property type="molecule type" value="Genomic_DNA"/>
</dbReference>
<evidence type="ECO:0000313" key="2">
    <source>
        <dbReference type="Proteomes" id="UP000078252"/>
    </source>
</evidence>
<name>A0A175RF78_9MICO</name>
<dbReference type="STRING" id="33881.NS184_15800"/>
<reference evidence="1 2" key="1">
    <citation type="journal article" date="2016" name="Front. Microbiol.">
        <title>Genomic Resource of Rice Seed Associated Bacteria.</title>
        <authorList>
            <person name="Midha S."/>
            <person name="Bansal K."/>
            <person name="Sharma S."/>
            <person name="Kumar N."/>
            <person name="Patil P.P."/>
            <person name="Chaudhry V."/>
            <person name="Patil P.B."/>
        </authorList>
    </citation>
    <scope>NUCLEOTIDE SEQUENCE [LARGE SCALE GENOMIC DNA]</scope>
    <source>
        <strain evidence="1 2">NS184</strain>
    </source>
</reference>
<proteinExistence type="predicted"/>
<comment type="caution">
    <text evidence="1">The sequence shown here is derived from an EMBL/GenBank/DDBJ whole genome shotgun (WGS) entry which is preliminary data.</text>
</comment>
<dbReference type="AlphaFoldDB" id="A0A175RF78"/>
<gene>
    <name evidence="1" type="ORF">NS184_15800</name>
</gene>
<evidence type="ECO:0000313" key="1">
    <source>
        <dbReference type="EMBL" id="KTR02460.1"/>
    </source>
</evidence>
<dbReference type="Proteomes" id="UP000078252">
    <property type="component" value="Unassembled WGS sequence"/>
</dbReference>
<organism evidence="1 2">
    <name type="scientific">Curtobacterium luteum</name>
    <dbReference type="NCBI Taxonomy" id="33881"/>
    <lineage>
        <taxon>Bacteria</taxon>
        <taxon>Bacillati</taxon>
        <taxon>Actinomycetota</taxon>
        <taxon>Actinomycetes</taxon>
        <taxon>Micrococcales</taxon>
        <taxon>Microbacteriaceae</taxon>
        <taxon>Curtobacterium</taxon>
    </lineage>
</organism>
<accession>A0A175RF78</accession>
<protein>
    <submittedName>
        <fullName evidence="1">Uncharacterized protein</fullName>
    </submittedName>
</protein>